<dbReference type="GO" id="GO:0005524">
    <property type="term" value="F:ATP binding"/>
    <property type="evidence" value="ECO:0007669"/>
    <property type="project" value="InterPro"/>
</dbReference>
<dbReference type="PANTHER" id="PTHR10073">
    <property type="entry name" value="DNA MISMATCH REPAIR PROTEIN MLH, PMS, MUTL"/>
    <property type="match status" value="1"/>
</dbReference>
<evidence type="ECO:0000256" key="1">
    <source>
        <dbReference type="SAM" id="MobiDB-lite"/>
    </source>
</evidence>
<dbReference type="GO" id="GO:0140664">
    <property type="term" value="F:ATP-dependent DNA damage sensor activity"/>
    <property type="evidence" value="ECO:0007669"/>
    <property type="project" value="InterPro"/>
</dbReference>
<dbReference type="InterPro" id="IPR014721">
    <property type="entry name" value="Ribsml_uS5_D2-typ_fold_subgr"/>
</dbReference>
<feature type="region of interest" description="Disordered" evidence="1">
    <location>
        <begin position="66"/>
        <end position="91"/>
    </location>
</feature>
<dbReference type="GO" id="GO:0016887">
    <property type="term" value="F:ATP hydrolysis activity"/>
    <property type="evidence" value="ECO:0007669"/>
    <property type="project" value="InterPro"/>
</dbReference>
<feature type="compositionally biased region" description="Polar residues" evidence="1">
    <location>
        <begin position="217"/>
        <end position="226"/>
    </location>
</feature>
<sequence length="375" mass="39264">MAPEQYAAYVLFIDVDPHQVDVNVHPAKHEVRFHQARLVHDFICQGLQSALIQGSHDELAPHIPAPRASAHAQTASTSASPTVSYAQGATPAQTVEEPNAALMAIARTPAYPNQAPSQAWLGAASAHMTDATNAAQNTAKARNADEASSHDEADAAGRDIAARDIAASDHRDQEVQDHSARDHATREHSPRSPSTGEYGSRSRAADDGYAGATGYTSRSALDTTPPSSFSSSSAARGSVASSGSSRSEGGAARRADDGPTPEEIDAYQRLLQTAPPTQPERSVSASASASAPVAPVSVVSSRQDAVGGSNGIGLGKALCLVEQQYLLLSRDEGIALLSLSVAQRLAVKAQLRHAQYEGLKPQPLLIHMPCLLSRV</sequence>
<dbReference type="InterPro" id="IPR014790">
    <property type="entry name" value="MutL_C"/>
</dbReference>
<evidence type="ECO:0000313" key="4">
    <source>
        <dbReference type="EMBL" id="GAL08358.1"/>
    </source>
</evidence>
<comment type="caution">
    <text evidence="4">The sequence shown here is derived from an EMBL/GenBank/DDBJ whole genome shotgun (WGS) entry which is preliminary data.</text>
</comment>
<dbReference type="GO" id="GO:0006298">
    <property type="term" value="P:mismatch repair"/>
    <property type="evidence" value="ECO:0007669"/>
    <property type="project" value="InterPro"/>
</dbReference>
<feature type="compositionally biased region" description="Low complexity" evidence="1">
    <location>
        <begin position="68"/>
        <end position="86"/>
    </location>
</feature>
<feature type="domain" description="MutL C-terminal dimerisation" evidence="3">
    <location>
        <begin position="318"/>
        <end position="367"/>
    </location>
</feature>
<accession>A0A090R1F4</accession>
<dbReference type="InterPro" id="IPR020568">
    <property type="entry name" value="Ribosomal_Su5_D2-typ_SF"/>
</dbReference>
<dbReference type="PANTHER" id="PTHR10073:SF12">
    <property type="entry name" value="DNA MISMATCH REPAIR PROTEIN MLH1"/>
    <property type="match status" value="1"/>
</dbReference>
<dbReference type="GO" id="GO:0030983">
    <property type="term" value="F:mismatched DNA binding"/>
    <property type="evidence" value="ECO:0007669"/>
    <property type="project" value="InterPro"/>
</dbReference>
<feature type="domain" description="DNA mismatch repair protein S5" evidence="2">
    <location>
        <begin position="3"/>
        <end position="51"/>
    </location>
</feature>
<dbReference type="STRING" id="754436.JCM19237_3720"/>
<name>A0A090R1F4_9GAMM</name>
<dbReference type="SUPFAM" id="SSF118116">
    <property type="entry name" value="DNA mismatch repair protein MutL"/>
    <property type="match status" value="1"/>
</dbReference>
<organism evidence="4 5">
    <name type="scientific">Photobacterium aphoticum</name>
    <dbReference type="NCBI Taxonomy" id="754436"/>
    <lineage>
        <taxon>Bacteria</taxon>
        <taxon>Pseudomonadati</taxon>
        <taxon>Pseudomonadota</taxon>
        <taxon>Gammaproteobacteria</taxon>
        <taxon>Vibrionales</taxon>
        <taxon>Vibrionaceae</taxon>
        <taxon>Photobacterium</taxon>
    </lineage>
</organism>
<dbReference type="Gene3D" id="3.30.230.10">
    <property type="match status" value="1"/>
</dbReference>
<feature type="compositionally biased region" description="Low complexity" evidence="1">
    <location>
        <begin position="227"/>
        <end position="250"/>
    </location>
</feature>
<dbReference type="Pfam" id="PF01119">
    <property type="entry name" value="DNA_mis_repair"/>
    <property type="match status" value="1"/>
</dbReference>
<feature type="compositionally biased region" description="Basic and acidic residues" evidence="1">
    <location>
        <begin position="167"/>
        <end position="190"/>
    </location>
</feature>
<dbReference type="InterPro" id="IPR013507">
    <property type="entry name" value="DNA_mismatch_S5_2-like"/>
</dbReference>
<protein>
    <submittedName>
        <fullName evidence="4">DNA mismatch repair protein MutL</fullName>
    </submittedName>
</protein>
<gene>
    <name evidence="4" type="ORF">JCM19237_3720</name>
</gene>
<feature type="compositionally biased region" description="Basic and acidic residues" evidence="1">
    <location>
        <begin position="142"/>
        <end position="154"/>
    </location>
</feature>
<dbReference type="EMBL" id="BBMN01000025">
    <property type="protein sequence ID" value="GAL08358.1"/>
    <property type="molecule type" value="Genomic_DNA"/>
</dbReference>
<evidence type="ECO:0000259" key="3">
    <source>
        <dbReference type="Pfam" id="PF08676"/>
    </source>
</evidence>
<reference evidence="4 5" key="1">
    <citation type="journal article" date="2014" name="Genome Announc.">
        <title>Draft Genome Sequences of Two Vibrionaceae Species, Vibrio ponticus C121 and Photobacterium aphoticum C119, Isolated as Coral Reef Microbiota.</title>
        <authorList>
            <person name="Al-saari N."/>
            <person name="Meirelles P.M."/>
            <person name="Mino S."/>
            <person name="Suda W."/>
            <person name="Oshima K."/>
            <person name="Hattori M."/>
            <person name="Ohkuma M."/>
            <person name="Thompson F.L."/>
            <person name="Gomez-Gil B."/>
            <person name="Sawabe T."/>
            <person name="Sawabe T."/>
        </authorList>
    </citation>
    <scope>NUCLEOTIDE SEQUENCE [LARGE SCALE GENOMIC DNA]</scope>
    <source>
        <strain evidence="4 5">JCM 19237</strain>
    </source>
</reference>
<dbReference type="AlphaFoldDB" id="A0A090R1F4"/>
<dbReference type="SUPFAM" id="SSF54211">
    <property type="entry name" value="Ribosomal protein S5 domain 2-like"/>
    <property type="match status" value="1"/>
</dbReference>
<evidence type="ECO:0000259" key="2">
    <source>
        <dbReference type="Pfam" id="PF01119"/>
    </source>
</evidence>
<dbReference type="InterPro" id="IPR042120">
    <property type="entry name" value="MutL_C_dimsub"/>
</dbReference>
<dbReference type="eggNOG" id="COG0323">
    <property type="taxonomic scope" value="Bacteria"/>
</dbReference>
<dbReference type="GO" id="GO:0032300">
    <property type="term" value="C:mismatch repair complex"/>
    <property type="evidence" value="ECO:0007669"/>
    <property type="project" value="InterPro"/>
</dbReference>
<feature type="region of interest" description="Disordered" evidence="1">
    <location>
        <begin position="134"/>
        <end position="154"/>
    </location>
</feature>
<proteinExistence type="predicted"/>
<dbReference type="Pfam" id="PF08676">
    <property type="entry name" value="MutL_C"/>
    <property type="match status" value="1"/>
</dbReference>
<evidence type="ECO:0000313" key="5">
    <source>
        <dbReference type="Proteomes" id="UP000029227"/>
    </source>
</evidence>
<dbReference type="Proteomes" id="UP000029227">
    <property type="component" value="Unassembled WGS sequence"/>
</dbReference>
<feature type="compositionally biased region" description="Low complexity" evidence="1">
    <location>
        <begin position="207"/>
        <end position="216"/>
    </location>
</feature>
<feature type="region of interest" description="Disordered" evidence="1">
    <location>
        <begin position="167"/>
        <end position="261"/>
    </location>
</feature>
<dbReference type="InterPro" id="IPR038973">
    <property type="entry name" value="MutL/Mlh/Pms-like"/>
</dbReference>
<dbReference type="InterPro" id="IPR037198">
    <property type="entry name" value="MutL_C_sf"/>
</dbReference>
<dbReference type="Gene3D" id="3.30.1540.20">
    <property type="entry name" value="MutL, C-terminal domain, dimerisation subdomain"/>
    <property type="match status" value="1"/>
</dbReference>